<organism evidence="11 12">
    <name type="scientific">Sandaracinus amylolyticus</name>
    <dbReference type="NCBI Taxonomy" id="927083"/>
    <lineage>
        <taxon>Bacteria</taxon>
        <taxon>Pseudomonadati</taxon>
        <taxon>Myxococcota</taxon>
        <taxon>Polyangia</taxon>
        <taxon>Polyangiales</taxon>
        <taxon>Sandaracinaceae</taxon>
        <taxon>Sandaracinus</taxon>
    </lineage>
</organism>
<comment type="catalytic activity">
    <reaction evidence="1">
        <text>ATP + protein L-histidine = ADP + protein N-phospho-L-histidine.</text>
        <dbReference type="EC" id="2.7.13.3"/>
    </reaction>
</comment>
<feature type="domain" description="Histidine kinase" evidence="10">
    <location>
        <begin position="357"/>
        <end position="583"/>
    </location>
</feature>
<sequence>MSSASQWHALLHGAEGGADSGAFATEPDDFRDSRVRWLIRLRWGAITFIALGAIFSWAGLFPGLHGPMLACIAIVAAGYNTILAIRRTHHPRAGIVHAIVDMAILTAVLWASGGVHTPFIANYIFHVAIVGILGGARATFIAAGVALLASGALWATEHVSALRIATWDPVAPWDLISELVAFGGVLGAVAYIVSHAVRELRERELALARIGDAVALEYEVLSNTLSELDAGLEVVDGDGTVLWRNKRAAELSPYAQAGGIWSCPGEHRPCEGKIEGECPVRRALAASEPGRCRFAATVEGVEHVYEMLVFPLASAGARKGGPRRAMNLYLDRTSSVIDERGLILAERLASLGRVTTGVAHELNTPLATIRTLAADMQKVLRDLEHESAAETRSRLIADAAESAAIVQDETRRLGRITQGLLTGGDVVRAEMQGEVPLAAVVERARALVFAGMRRAPPVEIGEGVDRLGVVADRDRLVQVIVNLLQNAYDAVREQDDGRVYVSARYDEEEARVELAIDDDGPGISDEFRQRLFEPFATTKPPGQGTGLGLYTSYMLVRAMQGTIELVPREGGGTRARVVLPAARAGAIRTTSSAPREGAGREVSA</sequence>
<dbReference type="Proteomes" id="UP000034883">
    <property type="component" value="Chromosome"/>
</dbReference>
<feature type="transmembrane region" description="Helical" evidence="9">
    <location>
        <begin position="66"/>
        <end position="85"/>
    </location>
</feature>
<dbReference type="CDD" id="cd00082">
    <property type="entry name" value="HisKA"/>
    <property type="match status" value="1"/>
</dbReference>
<evidence type="ECO:0000313" key="12">
    <source>
        <dbReference type="Proteomes" id="UP000034883"/>
    </source>
</evidence>
<dbReference type="EMBL" id="CP011125">
    <property type="protein sequence ID" value="AKF05360.1"/>
    <property type="molecule type" value="Genomic_DNA"/>
</dbReference>
<evidence type="ECO:0000256" key="5">
    <source>
        <dbReference type="ARBA" id="ARBA00022741"/>
    </source>
</evidence>
<keyword evidence="5" id="KW-0547">Nucleotide-binding</keyword>
<dbReference type="InterPro" id="IPR003661">
    <property type="entry name" value="HisK_dim/P_dom"/>
</dbReference>
<dbReference type="RefSeq" id="WP_053232609.1">
    <property type="nucleotide sequence ID" value="NZ_CP011125.1"/>
</dbReference>
<keyword evidence="4" id="KW-0808">Transferase</keyword>
<dbReference type="GO" id="GO:0005524">
    <property type="term" value="F:ATP binding"/>
    <property type="evidence" value="ECO:0007669"/>
    <property type="project" value="UniProtKB-KW"/>
</dbReference>
<keyword evidence="7" id="KW-0067">ATP-binding</keyword>
<dbReference type="SUPFAM" id="SSF55874">
    <property type="entry name" value="ATPase domain of HSP90 chaperone/DNA topoisomerase II/histidine kinase"/>
    <property type="match status" value="1"/>
</dbReference>
<name>A0A0F6YH22_9BACT</name>
<dbReference type="AlphaFoldDB" id="A0A0F6YH22"/>
<keyword evidence="9" id="KW-0472">Membrane</keyword>
<evidence type="ECO:0000256" key="8">
    <source>
        <dbReference type="ARBA" id="ARBA00023012"/>
    </source>
</evidence>
<protein>
    <recommendedName>
        <fullName evidence="2">histidine kinase</fullName>
        <ecNumber evidence="2">2.7.13.3</ecNumber>
    </recommendedName>
</protein>
<dbReference type="Pfam" id="PF02518">
    <property type="entry name" value="HATPase_c"/>
    <property type="match status" value="1"/>
</dbReference>
<feature type="transmembrane region" description="Helical" evidence="9">
    <location>
        <begin position="41"/>
        <end position="60"/>
    </location>
</feature>
<reference evidence="11 12" key="1">
    <citation type="submission" date="2015-03" db="EMBL/GenBank/DDBJ databases">
        <title>Genome assembly of Sandaracinus amylolyticus DSM 53668.</title>
        <authorList>
            <person name="Sharma G."/>
            <person name="Subramanian S."/>
        </authorList>
    </citation>
    <scope>NUCLEOTIDE SEQUENCE [LARGE SCALE GENOMIC DNA]</scope>
    <source>
        <strain evidence="11 12">DSM 53668</strain>
    </source>
</reference>
<keyword evidence="8" id="KW-0902">Two-component regulatory system</keyword>
<evidence type="ECO:0000256" key="1">
    <source>
        <dbReference type="ARBA" id="ARBA00000085"/>
    </source>
</evidence>
<keyword evidence="9" id="KW-1133">Transmembrane helix</keyword>
<accession>A0A0F6YH22</accession>
<feature type="transmembrane region" description="Helical" evidence="9">
    <location>
        <begin position="92"/>
        <end position="111"/>
    </location>
</feature>
<evidence type="ECO:0000256" key="4">
    <source>
        <dbReference type="ARBA" id="ARBA00022679"/>
    </source>
</evidence>
<keyword evidence="3" id="KW-0597">Phosphoprotein</keyword>
<keyword evidence="9" id="KW-0812">Transmembrane</keyword>
<dbReference type="Gene3D" id="3.30.565.10">
    <property type="entry name" value="Histidine kinase-like ATPase, C-terminal domain"/>
    <property type="match status" value="1"/>
</dbReference>
<evidence type="ECO:0000256" key="9">
    <source>
        <dbReference type="SAM" id="Phobius"/>
    </source>
</evidence>
<feature type="transmembrane region" description="Helical" evidence="9">
    <location>
        <begin position="175"/>
        <end position="193"/>
    </location>
</feature>
<evidence type="ECO:0000256" key="3">
    <source>
        <dbReference type="ARBA" id="ARBA00022553"/>
    </source>
</evidence>
<evidence type="ECO:0000259" key="10">
    <source>
        <dbReference type="PROSITE" id="PS50109"/>
    </source>
</evidence>
<dbReference type="PANTHER" id="PTHR43065:SF46">
    <property type="entry name" value="C4-DICARBOXYLATE TRANSPORT SENSOR PROTEIN DCTB"/>
    <property type="match status" value="1"/>
</dbReference>
<dbReference type="EC" id="2.7.13.3" evidence="2"/>
<dbReference type="KEGG" id="samy:DB32_002509"/>
<feature type="transmembrane region" description="Helical" evidence="9">
    <location>
        <begin position="123"/>
        <end position="154"/>
    </location>
</feature>
<dbReference type="InterPro" id="IPR005467">
    <property type="entry name" value="His_kinase_dom"/>
</dbReference>
<keyword evidence="6 11" id="KW-0418">Kinase</keyword>
<dbReference type="GO" id="GO:0000155">
    <property type="term" value="F:phosphorelay sensor kinase activity"/>
    <property type="evidence" value="ECO:0007669"/>
    <property type="project" value="InterPro"/>
</dbReference>
<dbReference type="Gene3D" id="1.10.287.130">
    <property type="match status" value="1"/>
</dbReference>
<dbReference type="InterPro" id="IPR004358">
    <property type="entry name" value="Sig_transdc_His_kin-like_C"/>
</dbReference>
<proteinExistence type="predicted"/>
<evidence type="ECO:0000256" key="7">
    <source>
        <dbReference type="ARBA" id="ARBA00022840"/>
    </source>
</evidence>
<dbReference type="InterPro" id="IPR036890">
    <property type="entry name" value="HATPase_C_sf"/>
</dbReference>
<keyword evidence="12" id="KW-1185">Reference proteome</keyword>
<dbReference type="SUPFAM" id="SSF47384">
    <property type="entry name" value="Homodimeric domain of signal transducing histidine kinase"/>
    <property type="match status" value="1"/>
</dbReference>
<evidence type="ECO:0000256" key="2">
    <source>
        <dbReference type="ARBA" id="ARBA00012438"/>
    </source>
</evidence>
<dbReference type="STRING" id="927083.DB32_002509"/>
<evidence type="ECO:0000313" key="11">
    <source>
        <dbReference type="EMBL" id="AKF05360.1"/>
    </source>
</evidence>
<dbReference type="OrthoDB" id="9805967at2"/>
<dbReference type="PROSITE" id="PS50109">
    <property type="entry name" value="HIS_KIN"/>
    <property type="match status" value="1"/>
</dbReference>
<dbReference type="InterPro" id="IPR003594">
    <property type="entry name" value="HATPase_dom"/>
</dbReference>
<dbReference type="SMART" id="SM00387">
    <property type="entry name" value="HATPase_c"/>
    <property type="match status" value="1"/>
</dbReference>
<evidence type="ECO:0000256" key="6">
    <source>
        <dbReference type="ARBA" id="ARBA00022777"/>
    </source>
</evidence>
<gene>
    <name evidence="11" type="ORF">DB32_002509</name>
</gene>
<dbReference type="InterPro" id="IPR036097">
    <property type="entry name" value="HisK_dim/P_sf"/>
</dbReference>
<dbReference type="PANTHER" id="PTHR43065">
    <property type="entry name" value="SENSOR HISTIDINE KINASE"/>
    <property type="match status" value="1"/>
</dbReference>
<dbReference type="PRINTS" id="PR00344">
    <property type="entry name" value="BCTRLSENSOR"/>
</dbReference>